<name>A0A0L0FMY0_9EUKA</name>
<protein>
    <submittedName>
        <fullName evidence="1">Uncharacterized protein</fullName>
    </submittedName>
</protein>
<proteinExistence type="predicted"/>
<evidence type="ECO:0000313" key="1">
    <source>
        <dbReference type="EMBL" id="KNC78107.1"/>
    </source>
</evidence>
<dbReference type="AlphaFoldDB" id="A0A0L0FMY0"/>
<sequence length="173" mass="19788">MTRPGSIASDSHHAHSPLRFSHEPGLVLNPLRESENSLRNYCFGSASVEGKPRRDYQGERSCKGYAYQVKNYMNVQARLNTDIRKLYHSVFKYHPLYYESVFSAEYKRQKIADANPDADYTIAITTQGSWNRLHHIQALAETWNGPISFTLFLDDSSQMDELDSIIADSPLLK</sequence>
<evidence type="ECO:0000313" key="2">
    <source>
        <dbReference type="Proteomes" id="UP000054560"/>
    </source>
</evidence>
<dbReference type="GeneID" id="25909949"/>
<dbReference type="RefSeq" id="XP_014152009.1">
    <property type="nucleotide sequence ID" value="XM_014296534.1"/>
</dbReference>
<dbReference type="Proteomes" id="UP000054560">
    <property type="component" value="Unassembled WGS sequence"/>
</dbReference>
<organism evidence="1 2">
    <name type="scientific">Sphaeroforma arctica JP610</name>
    <dbReference type="NCBI Taxonomy" id="667725"/>
    <lineage>
        <taxon>Eukaryota</taxon>
        <taxon>Ichthyosporea</taxon>
        <taxon>Ichthyophonida</taxon>
        <taxon>Sphaeroforma</taxon>
    </lineage>
</organism>
<keyword evidence="2" id="KW-1185">Reference proteome</keyword>
<accession>A0A0L0FMY0</accession>
<dbReference type="Pfam" id="PF13896">
    <property type="entry name" value="Glyco_transf_49"/>
    <property type="match status" value="1"/>
</dbReference>
<dbReference type="EMBL" id="KQ242557">
    <property type="protein sequence ID" value="KNC78107.1"/>
    <property type="molecule type" value="Genomic_DNA"/>
</dbReference>
<gene>
    <name evidence="1" type="ORF">SARC_09445</name>
</gene>
<feature type="non-terminal residue" evidence="1">
    <location>
        <position position="173"/>
    </location>
</feature>
<reference evidence="1 2" key="1">
    <citation type="submission" date="2011-02" db="EMBL/GenBank/DDBJ databases">
        <title>The Genome Sequence of Sphaeroforma arctica JP610.</title>
        <authorList>
            <consortium name="The Broad Institute Genome Sequencing Platform"/>
            <person name="Russ C."/>
            <person name="Cuomo C."/>
            <person name="Young S.K."/>
            <person name="Zeng Q."/>
            <person name="Gargeya S."/>
            <person name="Alvarado L."/>
            <person name="Berlin A."/>
            <person name="Chapman S.B."/>
            <person name="Chen Z."/>
            <person name="Freedman E."/>
            <person name="Gellesch M."/>
            <person name="Goldberg J."/>
            <person name="Griggs A."/>
            <person name="Gujja S."/>
            <person name="Heilman E."/>
            <person name="Heiman D."/>
            <person name="Howarth C."/>
            <person name="Mehta T."/>
            <person name="Neiman D."/>
            <person name="Pearson M."/>
            <person name="Roberts A."/>
            <person name="Saif S."/>
            <person name="Shea T."/>
            <person name="Shenoy N."/>
            <person name="Sisk P."/>
            <person name="Stolte C."/>
            <person name="Sykes S."/>
            <person name="White J."/>
            <person name="Yandava C."/>
            <person name="Burger G."/>
            <person name="Gray M.W."/>
            <person name="Holland P.W.H."/>
            <person name="King N."/>
            <person name="Lang F.B.F."/>
            <person name="Roger A.J."/>
            <person name="Ruiz-Trillo I."/>
            <person name="Haas B."/>
            <person name="Nusbaum C."/>
            <person name="Birren B."/>
        </authorList>
    </citation>
    <scope>NUCLEOTIDE SEQUENCE [LARGE SCALE GENOMIC DNA]</scope>
    <source>
        <strain evidence="1 2">JP610</strain>
    </source>
</reference>